<comment type="similarity">
    <text evidence="1">Belongs to the glycosyltransferase 2 family.</text>
</comment>
<dbReference type="Pfam" id="PF00535">
    <property type="entry name" value="Glycos_transf_2"/>
    <property type="match status" value="1"/>
</dbReference>
<dbReference type="STRING" id="1802519.A2961_01295"/>
<dbReference type="GO" id="GO:0016757">
    <property type="term" value="F:glycosyltransferase activity"/>
    <property type="evidence" value="ECO:0007669"/>
    <property type="project" value="UniProtKB-KW"/>
</dbReference>
<dbReference type="InterPro" id="IPR001173">
    <property type="entry name" value="Glyco_trans_2-like"/>
</dbReference>
<keyword evidence="3" id="KW-0808">Transferase</keyword>
<evidence type="ECO:0000313" key="6">
    <source>
        <dbReference type="EMBL" id="OGM63157.1"/>
    </source>
</evidence>
<keyword evidence="2" id="KW-0328">Glycosyltransferase</keyword>
<organism evidence="6 7">
    <name type="scientific">Candidatus Woesebacteria bacterium RIFCSPLOWO2_01_FULL_39_21</name>
    <dbReference type="NCBI Taxonomy" id="1802519"/>
    <lineage>
        <taxon>Bacteria</taxon>
        <taxon>Candidatus Woeseibacteriota</taxon>
    </lineage>
</organism>
<dbReference type="EMBL" id="MGHF01000020">
    <property type="protein sequence ID" value="OGM63157.1"/>
    <property type="molecule type" value="Genomic_DNA"/>
</dbReference>
<sequence length="367" mass="42815">MKQNNSKTAIIIPASNEEFVIEKTLKTILSYINKHDVYLVDDNSKDKTFELALKFLPLNNVLSLRKNSGKAGALNIGINKFKLTEKYEYIMPIDADAVPASQFLENILECFILNKKRKLIAVTGKVIGNNSSWITAYRLWEYEISQNIYKNSQNATSTIAVCPGCATVYRSKVFKKIHFSRDTVTEDMDLTFEIHRKKLGKIGYCSKATVNTQDPGTFRDFAKQVERWYKGFWQCVIKHNVPWGGQKFDLEVALLATEGIFNGFIVLALLLLSPVIIRFRYELMIYPFIFDFWLFFLPSLLYTILKYKEYRMMLYIPQFYFMRLFTGLIFIKSFLKVLFGLAPSGEWQRTRRWQISERKLWLSPSLD</sequence>
<keyword evidence="4" id="KW-0472">Membrane</keyword>
<feature type="transmembrane region" description="Helical" evidence="4">
    <location>
        <begin position="320"/>
        <end position="342"/>
    </location>
</feature>
<accession>A0A1F8BGF7</accession>
<gene>
    <name evidence="6" type="ORF">A2961_01295</name>
</gene>
<feature type="transmembrane region" description="Helical" evidence="4">
    <location>
        <begin position="252"/>
        <end position="272"/>
    </location>
</feature>
<evidence type="ECO:0000256" key="1">
    <source>
        <dbReference type="ARBA" id="ARBA00006739"/>
    </source>
</evidence>
<keyword evidence="4" id="KW-1133">Transmembrane helix</keyword>
<name>A0A1F8BGF7_9BACT</name>
<feature type="transmembrane region" description="Helical" evidence="4">
    <location>
        <begin position="284"/>
        <end position="305"/>
    </location>
</feature>
<evidence type="ECO:0000256" key="4">
    <source>
        <dbReference type="SAM" id="Phobius"/>
    </source>
</evidence>
<proteinExistence type="inferred from homology"/>
<dbReference type="Proteomes" id="UP000177082">
    <property type="component" value="Unassembled WGS sequence"/>
</dbReference>
<dbReference type="PANTHER" id="PTHR43630">
    <property type="entry name" value="POLY-BETA-1,6-N-ACETYL-D-GLUCOSAMINE SYNTHASE"/>
    <property type="match status" value="1"/>
</dbReference>
<protein>
    <recommendedName>
        <fullName evidence="5">Glycosyltransferase 2-like domain-containing protein</fullName>
    </recommendedName>
</protein>
<evidence type="ECO:0000256" key="3">
    <source>
        <dbReference type="ARBA" id="ARBA00022679"/>
    </source>
</evidence>
<evidence type="ECO:0000313" key="7">
    <source>
        <dbReference type="Proteomes" id="UP000177082"/>
    </source>
</evidence>
<dbReference type="CDD" id="cd06423">
    <property type="entry name" value="CESA_like"/>
    <property type="match status" value="1"/>
</dbReference>
<comment type="caution">
    <text evidence="6">The sequence shown here is derived from an EMBL/GenBank/DDBJ whole genome shotgun (WGS) entry which is preliminary data.</text>
</comment>
<keyword evidence="4" id="KW-0812">Transmembrane</keyword>
<evidence type="ECO:0000256" key="2">
    <source>
        <dbReference type="ARBA" id="ARBA00022676"/>
    </source>
</evidence>
<dbReference type="Gene3D" id="3.90.550.10">
    <property type="entry name" value="Spore Coat Polysaccharide Biosynthesis Protein SpsA, Chain A"/>
    <property type="match status" value="1"/>
</dbReference>
<dbReference type="AlphaFoldDB" id="A0A1F8BGF7"/>
<feature type="domain" description="Glycosyltransferase 2-like" evidence="5">
    <location>
        <begin position="10"/>
        <end position="177"/>
    </location>
</feature>
<dbReference type="SUPFAM" id="SSF53448">
    <property type="entry name" value="Nucleotide-diphospho-sugar transferases"/>
    <property type="match status" value="1"/>
</dbReference>
<dbReference type="InterPro" id="IPR029044">
    <property type="entry name" value="Nucleotide-diphossugar_trans"/>
</dbReference>
<reference evidence="6 7" key="1">
    <citation type="journal article" date="2016" name="Nat. Commun.">
        <title>Thousands of microbial genomes shed light on interconnected biogeochemical processes in an aquifer system.</title>
        <authorList>
            <person name="Anantharaman K."/>
            <person name="Brown C.T."/>
            <person name="Hug L.A."/>
            <person name="Sharon I."/>
            <person name="Castelle C.J."/>
            <person name="Probst A.J."/>
            <person name="Thomas B.C."/>
            <person name="Singh A."/>
            <person name="Wilkins M.J."/>
            <person name="Karaoz U."/>
            <person name="Brodie E.L."/>
            <person name="Williams K.H."/>
            <person name="Hubbard S.S."/>
            <person name="Banfield J.F."/>
        </authorList>
    </citation>
    <scope>NUCLEOTIDE SEQUENCE [LARGE SCALE GENOMIC DNA]</scope>
</reference>
<dbReference type="PANTHER" id="PTHR43630:SF1">
    <property type="entry name" value="POLY-BETA-1,6-N-ACETYL-D-GLUCOSAMINE SYNTHASE"/>
    <property type="match status" value="1"/>
</dbReference>
<evidence type="ECO:0000259" key="5">
    <source>
        <dbReference type="Pfam" id="PF00535"/>
    </source>
</evidence>